<dbReference type="GO" id="GO:0030488">
    <property type="term" value="P:tRNA methylation"/>
    <property type="evidence" value="ECO:0007669"/>
    <property type="project" value="TreeGrafter"/>
</dbReference>
<keyword evidence="3 7" id="KW-0853">WD repeat</keyword>
<evidence type="ECO:0008006" key="11">
    <source>
        <dbReference type="Google" id="ProtNLM"/>
    </source>
</evidence>
<proteinExistence type="inferred from homology"/>
<dbReference type="EMBL" id="BQKY01000008">
    <property type="protein sequence ID" value="GJN91442.1"/>
    <property type="molecule type" value="Genomic_DNA"/>
</dbReference>
<dbReference type="PRINTS" id="PR00320">
    <property type="entry name" value="GPROTEINBRPT"/>
</dbReference>
<dbReference type="Proteomes" id="UP001342314">
    <property type="component" value="Unassembled WGS sequence"/>
</dbReference>
<evidence type="ECO:0000256" key="2">
    <source>
        <dbReference type="ARBA" id="ARBA00022490"/>
    </source>
</evidence>
<dbReference type="PROSITE" id="PS50082">
    <property type="entry name" value="WD_REPEATS_2"/>
    <property type="match status" value="1"/>
</dbReference>
<evidence type="ECO:0000256" key="7">
    <source>
        <dbReference type="PROSITE-ProRule" id="PRU00221"/>
    </source>
</evidence>
<evidence type="ECO:0000313" key="10">
    <source>
        <dbReference type="Proteomes" id="UP001342314"/>
    </source>
</evidence>
<protein>
    <recommendedName>
        <fullName evidence="11">WD40 repeat-like protein</fullName>
    </recommendedName>
</protein>
<feature type="repeat" description="WD" evidence="7">
    <location>
        <begin position="215"/>
        <end position="249"/>
    </location>
</feature>
<evidence type="ECO:0000256" key="6">
    <source>
        <dbReference type="ARBA" id="ARBA00038255"/>
    </source>
</evidence>
<sequence length="794" mass="85070">MRVCSAEQRGDTGDAGDSPGWDVFERERIHRIVLQPEAAEPESAGWRVLVLGGKEAVLAHLVLGGSRANTATLDIVQRFSLNDFVGDGAFLDDDLVILSTLHNSLHLYPLLPHRASFAHPATSVPPTPPAYTLHAPLRPLLWCTRFSRAQYRSRDAADEAEGRITLAGGSLWGDTFLWEVGQAVELANSARDARSKGGPEAAVEALASEYSLRRLIGHQGAVFTAAFSPCTRSLVTGSDDRTLRVWDLSLMPAAPSRGGTTIPHLTMWGHIARVWRAVFLPTPSPTSASSPSSHPPATAADETLDLASVAEDGTCRLWRVSRAAISAPSSSAAPAARQSATEKGYALLETWREGHDGRSIWSVEGARLPRLSENGEAGEEEEGPGRRVVLTGGADGAVRSWVVPQSTLDGMEASGQGKGKKGEKGEKVKAFAVEQLPPRLLASLQLPHSPARAPTALHFLSRSLILLGNAGGSVALYRLPSANQLESTAAPSELVEVALLKKLHVDGVMDFSSAELSSPRKDMAWRVETVGRDGRRCVLRVEVGDAGGEVEVLDQRTLTKGVLDQIVLGGHRPRYLSHSDTRAILIDELAQQHHSFASPGKKLQHRLVAGSDGTAPRFYRLERGKLLLQTLDTSADSPAPVLHAGLHGREIRAVEATTLNSGLTLVATAAENGVLSLSRLSSSNRLQALYSNRHIPSSLKSLSWSSPPDPQQLHLLFACGTRELLCAFSVAEEGESGVFVRPKGTVLGEEGGEVRAMDFAVLRLPQHDGEKAKHVLAVGYSDGTLRVRSCSPAF</sequence>
<comment type="caution">
    <text evidence="9">The sequence shown here is derived from an EMBL/GenBank/DDBJ whole genome shotgun (WGS) entry which is preliminary data.</text>
</comment>
<organism evidence="9 10">
    <name type="scientific">Rhodotorula paludigena</name>
    <dbReference type="NCBI Taxonomy" id="86838"/>
    <lineage>
        <taxon>Eukaryota</taxon>
        <taxon>Fungi</taxon>
        <taxon>Dikarya</taxon>
        <taxon>Basidiomycota</taxon>
        <taxon>Pucciniomycotina</taxon>
        <taxon>Microbotryomycetes</taxon>
        <taxon>Sporidiobolales</taxon>
        <taxon>Sporidiobolaceae</taxon>
        <taxon>Rhodotorula</taxon>
    </lineage>
</organism>
<dbReference type="PANTHER" id="PTHR14344:SF3">
    <property type="entry name" value="WD REPEAT-CONTAINING PROTEIN 6"/>
    <property type="match status" value="1"/>
</dbReference>
<evidence type="ECO:0000256" key="8">
    <source>
        <dbReference type="SAM" id="MobiDB-lite"/>
    </source>
</evidence>
<dbReference type="InterPro" id="IPR020472">
    <property type="entry name" value="WD40_PAC1"/>
</dbReference>
<keyword evidence="10" id="KW-1185">Reference proteome</keyword>
<feature type="region of interest" description="Disordered" evidence="8">
    <location>
        <begin position="371"/>
        <end position="390"/>
    </location>
</feature>
<evidence type="ECO:0000256" key="4">
    <source>
        <dbReference type="ARBA" id="ARBA00022694"/>
    </source>
</evidence>
<dbReference type="PROSITE" id="PS00678">
    <property type="entry name" value="WD_REPEATS_1"/>
    <property type="match status" value="1"/>
</dbReference>
<dbReference type="Pfam" id="PF00400">
    <property type="entry name" value="WD40"/>
    <property type="match status" value="1"/>
</dbReference>
<dbReference type="PROSITE" id="PS50294">
    <property type="entry name" value="WD_REPEATS_REGION"/>
    <property type="match status" value="1"/>
</dbReference>
<keyword evidence="5" id="KW-0677">Repeat</keyword>
<dbReference type="InterPro" id="IPR019775">
    <property type="entry name" value="WD40_repeat_CS"/>
</dbReference>
<dbReference type="Gene3D" id="2.130.10.10">
    <property type="entry name" value="YVTN repeat-like/Quinoprotein amine dehydrogenase"/>
    <property type="match status" value="2"/>
</dbReference>
<keyword evidence="2" id="KW-0963">Cytoplasm</keyword>
<comment type="similarity">
    <text evidence="6">Belongs to the WD repeat WDR6 family.</text>
</comment>
<gene>
    <name evidence="9" type="ORF">Rhopal_004465-T1</name>
</gene>
<evidence type="ECO:0000256" key="5">
    <source>
        <dbReference type="ARBA" id="ARBA00022737"/>
    </source>
</evidence>
<dbReference type="PANTHER" id="PTHR14344">
    <property type="entry name" value="WD REPEAT PROTEIN"/>
    <property type="match status" value="1"/>
</dbReference>
<evidence type="ECO:0000256" key="3">
    <source>
        <dbReference type="ARBA" id="ARBA00022574"/>
    </source>
</evidence>
<dbReference type="GO" id="GO:0005737">
    <property type="term" value="C:cytoplasm"/>
    <property type="evidence" value="ECO:0007669"/>
    <property type="project" value="UniProtKB-SubCell"/>
</dbReference>
<reference evidence="9 10" key="1">
    <citation type="submission" date="2021-12" db="EMBL/GenBank/DDBJ databases">
        <title>High titer production of polyol ester of fatty acids by Rhodotorula paludigena BS15 towards product separation-free biomass refinery.</title>
        <authorList>
            <person name="Mano J."/>
            <person name="Ono H."/>
            <person name="Tanaka T."/>
            <person name="Naito K."/>
            <person name="Sushida H."/>
            <person name="Ike M."/>
            <person name="Tokuyasu K."/>
            <person name="Kitaoka M."/>
        </authorList>
    </citation>
    <scope>NUCLEOTIDE SEQUENCE [LARGE SCALE GENOMIC DNA]</scope>
    <source>
        <strain evidence="9 10">BS15</strain>
    </source>
</reference>
<evidence type="ECO:0000256" key="1">
    <source>
        <dbReference type="ARBA" id="ARBA00004496"/>
    </source>
</evidence>
<keyword evidence="4" id="KW-0819">tRNA processing</keyword>
<feature type="region of interest" description="Disordered" evidence="8">
    <location>
        <begin position="1"/>
        <end position="20"/>
    </location>
</feature>
<dbReference type="InterPro" id="IPR036322">
    <property type="entry name" value="WD40_repeat_dom_sf"/>
</dbReference>
<accession>A0AAV5GPM0</accession>
<dbReference type="InterPro" id="IPR015943">
    <property type="entry name" value="WD40/YVTN_repeat-like_dom_sf"/>
</dbReference>
<dbReference type="SUPFAM" id="SSF50978">
    <property type="entry name" value="WD40 repeat-like"/>
    <property type="match status" value="1"/>
</dbReference>
<dbReference type="SMART" id="SM00320">
    <property type="entry name" value="WD40"/>
    <property type="match status" value="4"/>
</dbReference>
<dbReference type="InterPro" id="IPR001680">
    <property type="entry name" value="WD40_rpt"/>
</dbReference>
<evidence type="ECO:0000313" key="9">
    <source>
        <dbReference type="EMBL" id="GJN91442.1"/>
    </source>
</evidence>
<dbReference type="InterPro" id="IPR051973">
    <property type="entry name" value="tRNA_Anticodon_Mtase-Reg"/>
</dbReference>
<name>A0AAV5GPM0_9BASI</name>
<comment type="subcellular location">
    <subcellularLocation>
        <location evidence="1">Cytoplasm</location>
    </subcellularLocation>
</comment>
<dbReference type="AlphaFoldDB" id="A0AAV5GPM0"/>